<dbReference type="AlphaFoldDB" id="A0A5J5BB02"/>
<feature type="domain" description="Integrase zinc-binding" evidence="2">
    <location>
        <begin position="575"/>
        <end position="625"/>
    </location>
</feature>
<dbReference type="Pfam" id="PF17921">
    <property type="entry name" value="Integrase_H2C2"/>
    <property type="match status" value="1"/>
</dbReference>
<reference evidence="4 5" key="1">
    <citation type="submission" date="2019-09" db="EMBL/GenBank/DDBJ databases">
        <title>A chromosome-level genome assembly of the Chinese tupelo Nyssa sinensis.</title>
        <authorList>
            <person name="Yang X."/>
            <person name="Kang M."/>
            <person name="Yang Y."/>
            <person name="Xiong H."/>
            <person name="Wang M."/>
            <person name="Zhang Z."/>
            <person name="Wang Z."/>
            <person name="Wu H."/>
            <person name="Ma T."/>
            <person name="Liu J."/>
            <person name="Xi Z."/>
        </authorList>
    </citation>
    <scope>NUCLEOTIDE SEQUENCE [LARGE SCALE GENOMIC DNA]</scope>
    <source>
        <strain evidence="4">J267</strain>
        <tissue evidence="4">Leaf</tissue>
    </source>
</reference>
<sequence>MADGTRSQDIRRIEDAIRHLKESSDKQAEAMAGIKDLVSALNLKYEQITEKVRSSSSGSLIIPTREPTNNQNQWQTRFAKLDFPKFFDEDLEAWVYKCEKFFEFNAIDETQKVRLASIHMEDRAIHWFRWYEKTHILRTWREFAGALIARFGDSLFDDAVRQLTKLRQISTVKTYQEKFEELANKTNGLSEEFFVSCFVSGLKDEIKAGVQMFRPKNVSQAMGLARLQEETIEALAKKNRVFSKSYNSSLPTSSKSMELAPKPMESATAVKKMTQKELEERRMKGLCYGCDEKYFRGHVCKKKQLFMIEAEEEEDVFEDVVQEIEKEDVQEELQISVHALSGSLSYKTMRIKEKVKKNVVTILIDSGSTHNFLDPTMAKRTGASIQFTNPLAVVVADGTKLQSKAVVKDFQWVMQGTNFTADMRLLPLGGCDMVLGVQWLPTLGPVLWDFQNLRMEFTAFGTKHVLRGGATVEIQQVEVKAMNKLMSGKSNQAADALSRKGEEDELLLRDHMGSLSALSVVICNWVKDLQTSWVQDSNIQQLIAELIQNPASHPHFLWQNQMLYYKTRLVVGNSPQLKATLIKEHHATPTGGHSGGERTYRRIKQGFYWKGLKSDVLKFVAECDIWDTAMAAADTMRRDKDAILKLLKEHLVQSQHRMKQQADKHRSERVFTVGDWVYLKLQPFKQVSLALRKNVKLAPKYFGPFQILQKLRPVAYKLDLPSSLRLHPVFHVSLLKPKLGQGTVVQPSLPPTSPDGQLQLEPIAILDRKLIKEHDKPFTMV</sequence>
<dbReference type="OrthoDB" id="1751703at2759"/>
<organism evidence="4 5">
    <name type="scientific">Nyssa sinensis</name>
    <dbReference type="NCBI Taxonomy" id="561372"/>
    <lineage>
        <taxon>Eukaryota</taxon>
        <taxon>Viridiplantae</taxon>
        <taxon>Streptophyta</taxon>
        <taxon>Embryophyta</taxon>
        <taxon>Tracheophyta</taxon>
        <taxon>Spermatophyta</taxon>
        <taxon>Magnoliopsida</taxon>
        <taxon>eudicotyledons</taxon>
        <taxon>Gunneridae</taxon>
        <taxon>Pentapetalae</taxon>
        <taxon>asterids</taxon>
        <taxon>Cornales</taxon>
        <taxon>Nyssaceae</taxon>
        <taxon>Nyssa</taxon>
    </lineage>
</organism>
<dbReference type="Gene3D" id="1.10.340.70">
    <property type="match status" value="1"/>
</dbReference>
<dbReference type="SUPFAM" id="SSF50630">
    <property type="entry name" value="Acid proteases"/>
    <property type="match status" value="1"/>
</dbReference>
<dbReference type="InterPro" id="IPR056924">
    <property type="entry name" value="SH3_Tf2-1"/>
</dbReference>
<dbReference type="InterPro" id="IPR005162">
    <property type="entry name" value="Retrotrans_gag_dom"/>
</dbReference>
<dbReference type="Pfam" id="PF24626">
    <property type="entry name" value="SH3_Tf2-1"/>
    <property type="match status" value="1"/>
</dbReference>
<evidence type="ECO:0000259" key="1">
    <source>
        <dbReference type="Pfam" id="PF03732"/>
    </source>
</evidence>
<dbReference type="Pfam" id="PF03732">
    <property type="entry name" value="Retrotrans_gag"/>
    <property type="match status" value="1"/>
</dbReference>
<evidence type="ECO:0000259" key="3">
    <source>
        <dbReference type="Pfam" id="PF24626"/>
    </source>
</evidence>
<dbReference type="Gene3D" id="2.40.70.10">
    <property type="entry name" value="Acid Proteases"/>
    <property type="match status" value="1"/>
</dbReference>
<dbReference type="Proteomes" id="UP000325577">
    <property type="component" value="Linkage Group LG14"/>
</dbReference>
<feature type="domain" description="Retrotransposon gag" evidence="1">
    <location>
        <begin position="114"/>
        <end position="203"/>
    </location>
</feature>
<feature type="domain" description="Tf2-1-like SH3-like" evidence="3">
    <location>
        <begin position="674"/>
        <end position="737"/>
    </location>
</feature>
<dbReference type="Pfam" id="PF08284">
    <property type="entry name" value="RVP_2"/>
    <property type="match status" value="1"/>
</dbReference>
<name>A0A5J5BB02_9ASTE</name>
<dbReference type="PANTHER" id="PTHR15503">
    <property type="entry name" value="LDOC1 RELATED"/>
    <property type="match status" value="1"/>
</dbReference>
<protein>
    <recommendedName>
        <fullName evidence="6">Retrotransposon gag domain-containing protein</fullName>
    </recommendedName>
</protein>
<evidence type="ECO:0000259" key="2">
    <source>
        <dbReference type="Pfam" id="PF17921"/>
    </source>
</evidence>
<dbReference type="EMBL" id="CM018037">
    <property type="protein sequence ID" value="KAA8539824.1"/>
    <property type="molecule type" value="Genomic_DNA"/>
</dbReference>
<keyword evidence="5" id="KW-1185">Reference proteome</keyword>
<proteinExistence type="predicted"/>
<dbReference type="InterPro" id="IPR041588">
    <property type="entry name" value="Integrase_H2C2"/>
</dbReference>
<dbReference type="PANTHER" id="PTHR15503:SF22">
    <property type="entry name" value="TRANSPOSON TY3-I GAG POLYPROTEIN"/>
    <property type="match status" value="1"/>
</dbReference>
<evidence type="ECO:0000313" key="4">
    <source>
        <dbReference type="EMBL" id="KAA8539824.1"/>
    </source>
</evidence>
<dbReference type="CDD" id="cd00303">
    <property type="entry name" value="retropepsin_like"/>
    <property type="match status" value="1"/>
</dbReference>
<accession>A0A5J5BB02</accession>
<evidence type="ECO:0008006" key="6">
    <source>
        <dbReference type="Google" id="ProtNLM"/>
    </source>
</evidence>
<dbReference type="InterPro" id="IPR032567">
    <property type="entry name" value="RTL1-rel"/>
</dbReference>
<evidence type="ECO:0000313" key="5">
    <source>
        <dbReference type="Proteomes" id="UP000325577"/>
    </source>
</evidence>
<dbReference type="InterPro" id="IPR021109">
    <property type="entry name" value="Peptidase_aspartic_dom_sf"/>
</dbReference>
<gene>
    <name evidence="4" type="ORF">F0562_026516</name>
</gene>